<dbReference type="GO" id="GO:0043226">
    <property type="term" value="C:organelle"/>
    <property type="evidence" value="ECO:0007669"/>
    <property type="project" value="UniProtKB-ARBA"/>
</dbReference>
<dbReference type="Gene3D" id="1.20.58.60">
    <property type="match status" value="1"/>
</dbReference>
<dbReference type="AlphaFoldDB" id="A0A3Q0E3C0"/>
<dbReference type="InterPro" id="IPR002017">
    <property type="entry name" value="Spectrin_repeat"/>
</dbReference>
<organism evidence="2 3">
    <name type="scientific">Carlito syrichta</name>
    <name type="common">Philippine tarsier</name>
    <name type="synonym">Tarsius syrichta</name>
    <dbReference type="NCBI Taxonomy" id="1868482"/>
    <lineage>
        <taxon>Eukaryota</taxon>
        <taxon>Metazoa</taxon>
        <taxon>Chordata</taxon>
        <taxon>Craniata</taxon>
        <taxon>Vertebrata</taxon>
        <taxon>Euteleostomi</taxon>
        <taxon>Mammalia</taxon>
        <taxon>Eutheria</taxon>
        <taxon>Euarchontoglires</taxon>
        <taxon>Primates</taxon>
        <taxon>Haplorrhini</taxon>
        <taxon>Tarsiiformes</taxon>
        <taxon>Tarsiidae</taxon>
        <taxon>Carlito</taxon>
    </lineage>
</organism>
<dbReference type="GO" id="GO:0003779">
    <property type="term" value="F:actin binding"/>
    <property type="evidence" value="ECO:0007669"/>
    <property type="project" value="UniProtKB-KW"/>
</dbReference>
<feature type="non-terminal residue" evidence="3">
    <location>
        <position position="97"/>
    </location>
</feature>
<dbReference type="Pfam" id="PF00435">
    <property type="entry name" value="Spectrin"/>
    <property type="match status" value="1"/>
</dbReference>
<dbReference type="RefSeq" id="XP_021570001.1">
    <property type="nucleotide sequence ID" value="XM_021714326.1"/>
</dbReference>
<dbReference type="GO" id="GO:0005737">
    <property type="term" value="C:cytoplasm"/>
    <property type="evidence" value="ECO:0007669"/>
    <property type="project" value="UniProtKB-ARBA"/>
</dbReference>
<dbReference type="Proteomes" id="UP000189704">
    <property type="component" value="Unplaced"/>
</dbReference>
<dbReference type="OrthoDB" id="6018565at2759"/>
<dbReference type="SUPFAM" id="SSF46966">
    <property type="entry name" value="Spectrin repeat"/>
    <property type="match status" value="1"/>
</dbReference>
<evidence type="ECO:0000256" key="1">
    <source>
        <dbReference type="ARBA" id="ARBA00023203"/>
    </source>
</evidence>
<dbReference type="PANTHER" id="PTHR11915">
    <property type="entry name" value="SPECTRIN/FILAMIN RELATED CYTOSKELETAL PROTEIN"/>
    <property type="match status" value="1"/>
</dbReference>
<dbReference type="KEGG" id="csyr:103264186"/>
<keyword evidence="2" id="KW-1185">Reference proteome</keyword>
<evidence type="ECO:0000313" key="3">
    <source>
        <dbReference type="RefSeq" id="XP_021570001.1"/>
    </source>
</evidence>
<sequence>MKGQWEELKKHWDYLLERTTDKGQKLNEASRQQRFNTGIRDFEFWLSEAETLLAMKDQARDLASAGNLLKKHQLLETEMLAREVSSAGIPILWEEWK</sequence>
<evidence type="ECO:0000313" key="2">
    <source>
        <dbReference type="Proteomes" id="UP000189704"/>
    </source>
</evidence>
<reference evidence="3" key="1">
    <citation type="submission" date="2025-08" db="UniProtKB">
        <authorList>
            <consortium name="RefSeq"/>
        </authorList>
    </citation>
    <scope>IDENTIFICATION</scope>
</reference>
<keyword evidence="1" id="KW-0009">Actin-binding</keyword>
<protein>
    <submittedName>
        <fullName evidence="3">Spectrin alpha chain, erythrocytic 1-like</fullName>
    </submittedName>
</protein>
<dbReference type="GeneID" id="103264186"/>
<gene>
    <name evidence="3" type="primary">LOC103264186</name>
</gene>
<name>A0A3Q0E3C0_CARSF</name>
<proteinExistence type="predicted"/>
<accession>A0A3Q0E3C0</accession>